<sequence length="236" mass="25039">MALLAETRTCVFDQVAKNQRAPKTICIKCWYDLKHHTKEKVETNIHVVSGTGGDPFQLVPVAATQISIEKILIIEAVCGLTDLALPPSEPVEGTKHSGGRRGQSKWPAGRAPSELPLPGFILPSSWVPEEIGAAPLPRDRVLSGPVRRGHTFVAVTLSAGPGLRASPGPRAKWLPAPGVGRGGSVWATRACAAGLVQLDWQWACWLRESGGLQSPSVRRQAAGVNAGGSGWDRGEA</sequence>
<name>A0AAV7P1L7_PLEWA</name>
<comment type="caution">
    <text evidence="2">The sequence shown here is derived from an EMBL/GenBank/DDBJ whole genome shotgun (WGS) entry which is preliminary data.</text>
</comment>
<organism evidence="2 3">
    <name type="scientific">Pleurodeles waltl</name>
    <name type="common">Iberian ribbed newt</name>
    <dbReference type="NCBI Taxonomy" id="8319"/>
    <lineage>
        <taxon>Eukaryota</taxon>
        <taxon>Metazoa</taxon>
        <taxon>Chordata</taxon>
        <taxon>Craniata</taxon>
        <taxon>Vertebrata</taxon>
        <taxon>Euteleostomi</taxon>
        <taxon>Amphibia</taxon>
        <taxon>Batrachia</taxon>
        <taxon>Caudata</taxon>
        <taxon>Salamandroidea</taxon>
        <taxon>Salamandridae</taxon>
        <taxon>Pleurodelinae</taxon>
        <taxon>Pleurodeles</taxon>
    </lineage>
</organism>
<evidence type="ECO:0000313" key="2">
    <source>
        <dbReference type="EMBL" id="KAJ1120513.1"/>
    </source>
</evidence>
<dbReference type="EMBL" id="JANPWB010000012">
    <property type="protein sequence ID" value="KAJ1120513.1"/>
    <property type="molecule type" value="Genomic_DNA"/>
</dbReference>
<feature type="region of interest" description="Disordered" evidence="1">
    <location>
        <begin position="216"/>
        <end position="236"/>
    </location>
</feature>
<accession>A0AAV7P1L7</accession>
<gene>
    <name evidence="2" type="ORF">NDU88_008678</name>
</gene>
<feature type="region of interest" description="Disordered" evidence="1">
    <location>
        <begin position="89"/>
        <end position="112"/>
    </location>
</feature>
<proteinExistence type="predicted"/>
<protein>
    <submittedName>
        <fullName evidence="2">Uncharacterized protein</fullName>
    </submittedName>
</protein>
<feature type="compositionally biased region" description="Gly residues" evidence="1">
    <location>
        <begin position="225"/>
        <end position="236"/>
    </location>
</feature>
<evidence type="ECO:0000256" key="1">
    <source>
        <dbReference type="SAM" id="MobiDB-lite"/>
    </source>
</evidence>
<evidence type="ECO:0000313" key="3">
    <source>
        <dbReference type="Proteomes" id="UP001066276"/>
    </source>
</evidence>
<dbReference type="Proteomes" id="UP001066276">
    <property type="component" value="Chromosome 8"/>
</dbReference>
<dbReference type="AlphaFoldDB" id="A0AAV7P1L7"/>
<keyword evidence="3" id="KW-1185">Reference proteome</keyword>
<reference evidence="2" key="1">
    <citation type="journal article" date="2022" name="bioRxiv">
        <title>Sequencing and chromosome-scale assembly of the giantPleurodeles waltlgenome.</title>
        <authorList>
            <person name="Brown T."/>
            <person name="Elewa A."/>
            <person name="Iarovenko S."/>
            <person name="Subramanian E."/>
            <person name="Araus A.J."/>
            <person name="Petzold A."/>
            <person name="Susuki M."/>
            <person name="Suzuki K.-i.T."/>
            <person name="Hayashi T."/>
            <person name="Toyoda A."/>
            <person name="Oliveira C."/>
            <person name="Osipova E."/>
            <person name="Leigh N.D."/>
            <person name="Simon A."/>
            <person name="Yun M.H."/>
        </authorList>
    </citation>
    <scope>NUCLEOTIDE SEQUENCE</scope>
    <source>
        <strain evidence="2">20211129_DDA</strain>
        <tissue evidence="2">Liver</tissue>
    </source>
</reference>